<keyword evidence="3" id="KW-0413">Isomerase</keyword>
<evidence type="ECO:0000313" key="4">
    <source>
        <dbReference type="Proteomes" id="UP001227101"/>
    </source>
</evidence>
<dbReference type="InterPro" id="IPR034660">
    <property type="entry name" value="DinB/YfiT-like"/>
</dbReference>
<dbReference type="InterPro" id="IPR024344">
    <property type="entry name" value="MDMPI_metal-binding"/>
</dbReference>
<dbReference type="Gene3D" id="1.20.120.450">
    <property type="entry name" value="dinb family like domain"/>
    <property type="match status" value="1"/>
</dbReference>
<reference evidence="3 4" key="1">
    <citation type="submission" date="2023-06" db="EMBL/GenBank/DDBJ databases">
        <authorList>
            <person name="Oyuntsetseg B."/>
            <person name="Kim S.B."/>
        </authorList>
    </citation>
    <scope>NUCLEOTIDE SEQUENCE [LARGE SCALE GENOMIC DNA]</scope>
    <source>
        <strain evidence="3 4">2-2</strain>
    </source>
</reference>
<evidence type="ECO:0000256" key="1">
    <source>
        <dbReference type="SAM" id="MobiDB-lite"/>
    </source>
</evidence>
<organism evidence="3 4">
    <name type="scientific">Amycolatopsis nalaikhensis</name>
    <dbReference type="NCBI Taxonomy" id="715472"/>
    <lineage>
        <taxon>Bacteria</taxon>
        <taxon>Bacillati</taxon>
        <taxon>Actinomycetota</taxon>
        <taxon>Actinomycetes</taxon>
        <taxon>Pseudonocardiales</taxon>
        <taxon>Pseudonocardiaceae</taxon>
        <taxon>Amycolatopsis</taxon>
    </lineage>
</organism>
<proteinExistence type="predicted"/>
<dbReference type="Proteomes" id="UP001227101">
    <property type="component" value="Chromosome"/>
</dbReference>
<dbReference type="EMBL" id="CP127173">
    <property type="protein sequence ID" value="WIV61618.1"/>
    <property type="molecule type" value="Genomic_DNA"/>
</dbReference>
<evidence type="ECO:0000313" key="3">
    <source>
        <dbReference type="EMBL" id="WIV61618.1"/>
    </source>
</evidence>
<name>A0ABY8Y185_9PSEU</name>
<accession>A0ABY8Y185</accession>
<protein>
    <submittedName>
        <fullName evidence="3">Maleylpyruvate isomerase N-terminal domain-containing protein</fullName>
    </submittedName>
</protein>
<gene>
    <name evidence="3" type="ORF">QP939_24945</name>
</gene>
<feature type="region of interest" description="Disordered" evidence="1">
    <location>
        <begin position="174"/>
        <end position="198"/>
    </location>
</feature>
<evidence type="ECO:0000259" key="2">
    <source>
        <dbReference type="Pfam" id="PF11716"/>
    </source>
</evidence>
<sequence>MARADEEVLAGALDYAVASAGRLGVADLGRPSACAGWTVADALAHLTWSLRCLAASLTAGAVRDPAAAPGDLAGAAAALLAAARHARSRRSIAVDGLPLRCHQVLVVGAIEAAVHGWDVGGRSLPDDVAVALLPELPLVLGDRRGLFAGPVALPPGRPAAERLLAAVGRDPARTDSFSRRAVSNGETGSTERGGRGAC</sequence>
<dbReference type="SUPFAM" id="SSF109854">
    <property type="entry name" value="DinB/YfiT-like putative metalloenzymes"/>
    <property type="match status" value="1"/>
</dbReference>
<keyword evidence="4" id="KW-1185">Reference proteome</keyword>
<dbReference type="Pfam" id="PF11716">
    <property type="entry name" value="MDMPI_N"/>
    <property type="match status" value="1"/>
</dbReference>
<dbReference type="RefSeq" id="WP_285459225.1">
    <property type="nucleotide sequence ID" value="NZ_CP127173.1"/>
</dbReference>
<feature type="domain" description="Mycothiol-dependent maleylpyruvate isomerase metal-binding" evidence="2">
    <location>
        <begin position="18"/>
        <end position="119"/>
    </location>
</feature>
<dbReference type="GO" id="GO:0016853">
    <property type="term" value="F:isomerase activity"/>
    <property type="evidence" value="ECO:0007669"/>
    <property type="project" value="UniProtKB-KW"/>
</dbReference>